<gene>
    <name evidence="1" type="ORF">E5357_10880</name>
</gene>
<protein>
    <submittedName>
        <fullName evidence="1">Uncharacterized protein</fullName>
    </submittedName>
</protein>
<comment type="caution">
    <text evidence="1">The sequence shown here is derived from an EMBL/GenBank/DDBJ whole genome shotgun (WGS) entry which is preliminary data.</text>
</comment>
<evidence type="ECO:0000313" key="1">
    <source>
        <dbReference type="EMBL" id="TGX97937.1"/>
    </source>
</evidence>
<dbReference type="EMBL" id="SRZB01000024">
    <property type="protein sequence ID" value="TGX97937.1"/>
    <property type="molecule type" value="Genomic_DNA"/>
</dbReference>
<name>A0AC61QXY9_9FIRM</name>
<evidence type="ECO:0000313" key="2">
    <source>
        <dbReference type="Proteomes" id="UP000307720"/>
    </source>
</evidence>
<keyword evidence="2" id="KW-1185">Reference proteome</keyword>
<dbReference type="Proteomes" id="UP000307720">
    <property type="component" value="Unassembled WGS sequence"/>
</dbReference>
<accession>A0AC61QXY9</accession>
<organism evidence="1 2">
    <name type="scientific">Hominisplanchenecus murintestinalis</name>
    <dbReference type="NCBI Taxonomy" id="2941517"/>
    <lineage>
        <taxon>Bacteria</taxon>
        <taxon>Bacillati</taxon>
        <taxon>Bacillota</taxon>
        <taxon>Clostridia</taxon>
        <taxon>Lachnospirales</taxon>
        <taxon>Lachnospiraceae</taxon>
        <taxon>Hominisplanchenecus</taxon>
    </lineage>
</organism>
<reference evidence="1" key="1">
    <citation type="submission" date="2019-04" db="EMBL/GenBank/DDBJ databases">
        <title>Microbes associate with the intestines of laboratory mice.</title>
        <authorList>
            <person name="Navarre W."/>
            <person name="Wong E."/>
            <person name="Huang K."/>
            <person name="Tropini C."/>
            <person name="Ng K."/>
            <person name="Yu B."/>
        </authorList>
    </citation>
    <scope>NUCLEOTIDE SEQUENCE</scope>
    <source>
        <strain evidence="1">NM72_1-8</strain>
    </source>
</reference>
<sequence>MGKPFKDKLKNVGDFISGTIAEVEKQAKDSEVLDKISKGTKDGLVFVSNGVKDGAEKITNGAKTSADTIKNVVAEHKKQGSQDDNKEKQCSLDDQLHDAVNRYNAAYAEFENNGSAILRQRERSVDLLENVENLINSIANHPKNFDADFKEIQLYKKEFKDVCDYATQELDAAKKSMAGVGAGVAGGIAVASLAPSAAMWVATTFGTASTGTAISTLSGAAATNAALAWLGGGAAAAGGGGMASGTAFLAMAGPVGWTIGGATLLASIALFASKKIKLGKEKKEEIEAVLHNVESVSEVSVKMQSLLDKTEKLRSMLNDQYGKCMTYYGKNFIEIADEGQMLLGTLVNNAKSLAATLGETVEE</sequence>
<proteinExistence type="predicted"/>